<protein>
    <submittedName>
        <fullName evidence="1">CoF synthetase</fullName>
    </submittedName>
</protein>
<dbReference type="Gene3D" id="3.40.50.12780">
    <property type="entry name" value="N-terminal domain of ligase-like"/>
    <property type="match status" value="1"/>
</dbReference>
<proteinExistence type="predicted"/>
<dbReference type="PANTHER" id="PTHR36932">
    <property type="entry name" value="CAPSULAR POLYSACCHARIDE BIOSYNTHESIS PROTEIN"/>
    <property type="match status" value="1"/>
</dbReference>
<organism evidence="1 2">
    <name type="scientific">Aquimarina celericrescens</name>
    <dbReference type="NCBI Taxonomy" id="1964542"/>
    <lineage>
        <taxon>Bacteria</taxon>
        <taxon>Pseudomonadati</taxon>
        <taxon>Bacteroidota</taxon>
        <taxon>Flavobacteriia</taxon>
        <taxon>Flavobacteriales</taxon>
        <taxon>Flavobacteriaceae</taxon>
        <taxon>Aquimarina</taxon>
    </lineage>
</organism>
<keyword evidence="2" id="KW-1185">Reference proteome</keyword>
<gene>
    <name evidence="1" type="ORF">ACFSJT_01545</name>
</gene>
<accession>A0ABW5ARW2</accession>
<dbReference type="SUPFAM" id="SSF56801">
    <property type="entry name" value="Acetyl-CoA synthetase-like"/>
    <property type="match status" value="1"/>
</dbReference>
<dbReference type="InterPro" id="IPR042099">
    <property type="entry name" value="ANL_N_sf"/>
</dbReference>
<sequence>MNFFELLRNKMFWWIDRIKGGKKRNHYDDIKFINENPTSSEAIDLKKKRLQNILNHAVRSTLHYRELQNFDSIQDFPVVNKNIIRDNFERFQSELYKDKPKFTVSTSGSTGTPFKVHQNIDKRIRNMADTIYFSEKAGFTIGNRLTYFRMWNAFEKKGFITQMLQNIVPVDVFEMKEKNLIDGIVRDLSKSKSTNSWLGYASAYEEICKHLDRKKSSSISCNLKSVIAMSERLNDYTKESIYKYFSAEVVSRYSNVENGILAQQPLGNKRHFEINEASYFIEILEVDSNKRVEDGKSGRIVITDLFNYSVPMIRYDTGDIGVKDTLDSKNILKEVNGRKIDQIYNTKGEIISINLVLLVNNYPELKQCQLIQKAAGTYHFKLNTDHKFEREYEFINEFKEYLGEDAQITIEYVDEIPLLASGKRRVMVNEMINS</sequence>
<evidence type="ECO:0000313" key="2">
    <source>
        <dbReference type="Proteomes" id="UP001597344"/>
    </source>
</evidence>
<name>A0ABW5ARW2_9FLAO</name>
<dbReference type="Proteomes" id="UP001597344">
    <property type="component" value="Unassembled WGS sequence"/>
</dbReference>
<dbReference type="PANTHER" id="PTHR36932:SF1">
    <property type="entry name" value="CAPSULAR POLYSACCHARIDE BIOSYNTHESIS PROTEIN"/>
    <property type="match status" value="1"/>
</dbReference>
<dbReference type="RefSeq" id="WP_378318423.1">
    <property type="nucleotide sequence ID" value="NZ_JBHUHY010000002.1"/>
</dbReference>
<evidence type="ECO:0000313" key="1">
    <source>
        <dbReference type="EMBL" id="MFD2185461.1"/>
    </source>
</evidence>
<comment type="caution">
    <text evidence="1">The sequence shown here is derived from an EMBL/GenBank/DDBJ whole genome shotgun (WGS) entry which is preliminary data.</text>
</comment>
<dbReference type="EMBL" id="JBHUHY010000002">
    <property type="protein sequence ID" value="MFD2185461.1"/>
    <property type="molecule type" value="Genomic_DNA"/>
</dbReference>
<dbReference type="InterPro" id="IPR053158">
    <property type="entry name" value="CapK_Type1_Caps_Biosynth"/>
</dbReference>
<reference evidence="2" key="1">
    <citation type="journal article" date="2019" name="Int. J. Syst. Evol. Microbiol.">
        <title>The Global Catalogue of Microorganisms (GCM) 10K type strain sequencing project: providing services to taxonomists for standard genome sequencing and annotation.</title>
        <authorList>
            <consortium name="The Broad Institute Genomics Platform"/>
            <consortium name="The Broad Institute Genome Sequencing Center for Infectious Disease"/>
            <person name="Wu L."/>
            <person name="Ma J."/>
        </authorList>
    </citation>
    <scope>NUCLEOTIDE SEQUENCE [LARGE SCALE GENOMIC DNA]</scope>
    <source>
        <strain evidence="2">DT92</strain>
    </source>
</reference>